<dbReference type="AlphaFoldDB" id="A0A8J3FFL8"/>
<sequence length="483" mass="48739">MGTPRAARRLGPRNWPELVGAVALVGVLLAAPAAAAPVTPPDRIPDTGSRPVAAAPLGPAAGGIGAGTSAPGALGALAGRLAAAEAAVQRYGQQLTQAAVDRDQAAQEVATLTTTVREARHAREEARRTGQLAAYEAYRSAAGLPSRILGSDLARVTALSGPRGQAPESLAASGQLARTVRTAAAAEAALTGARTRLRDATGRHRALTAGLARAGAALAALRRTHARQLVPVERERARRNEVIGRDRHRDARGLVAHRQARVALAYARRQLGKPYLLNSEGPDTFDCSGLIMMAYRAAGYGLPRVAAQQYAATAGKRADPMALLPGDLLFFNLTTDPAAIHHVALYLGGGLMIHAPQPGQQVSVAPVSWSSFFAATRIFAGVPTAAAGRPRPWKPRPPTAAPTAKPTPSPDGDKPGGGGPGKPGGDKPGGGTGNPGGGNPGSPGGGTNPGGTPTPVGSRTPVPHAGGGGTPAAPGSAGANIRP</sequence>
<dbReference type="SUPFAM" id="SSF54001">
    <property type="entry name" value="Cysteine proteinases"/>
    <property type="match status" value="1"/>
</dbReference>
<evidence type="ECO:0000259" key="6">
    <source>
        <dbReference type="PROSITE" id="PS51935"/>
    </source>
</evidence>
<dbReference type="InterPro" id="IPR000064">
    <property type="entry name" value="NLP_P60_dom"/>
</dbReference>
<dbReference type="PANTHER" id="PTHR47359:SF3">
    <property type="entry name" value="NLP_P60 DOMAIN-CONTAINING PROTEIN-RELATED"/>
    <property type="match status" value="1"/>
</dbReference>
<keyword evidence="3" id="KW-0378">Hydrolase</keyword>
<feature type="compositionally biased region" description="Gly residues" evidence="5">
    <location>
        <begin position="415"/>
        <end position="449"/>
    </location>
</feature>
<dbReference type="Gene3D" id="3.90.1720.10">
    <property type="entry name" value="endopeptidase domain like (from Nostoc punctiforme)"/>
    <property type="match status" value="1"/>
</dbReference>
<feature type="compositionally biased region" description="Pro residues" evidence="5">
    <location>
        <begin position="395"/>
        <end position="409"/>
    </location>
</feature>
<reference evidence="7" key="1">
    <citation type="journal article" date="2014" name="Int. J. Syst. Evol. Microbiol.">
        <title>Complete genome sequence of Corynebacterium casei LMG S-19264T (=DSM 44701T), isolated from a smear-ripened cheese.</title>
        <authorList>
            <consortium name="US DOE Joint Genome Institute (JGI-PGF)"/>
            <person name="Walter F."/>
            <person name="Albersmeier A."/>
            <person name="Kalinowski J."/>
            <person name="Ruckert C."/>
        </authorList>
    </citation>
    <scope>NUCLEOTIDE SEQUENCE</scope>
    <source>
        <strain evidence="7">JCM 3091</strain>
    </source>
</reference>
<evidence type="ECO:0000256" key="1">
    <source>
        <dbReference type="ARBA" id="ARBA00007074"/>
    </source>
</evidence>
<keyword evidence="4" id="KW-0788">Thiol protease</keyword>
<dbReference type="GO" id="GO:0006508">
    <property type="term" value="P:proteolysis"/>
    <property type="evidence" value="ECO:0007669"/>
    <property type="project" value="UniProtKB-KW"/>
</dbReference>
<feature type="domain" description="NlpC/P60" evidence="6">
    <location>
        <begin position="257"/>
        <end position="384"/>
    </location>
</feature>
<gene>
    <name evidence="7" type="ORF">GCM10010124_12540</name>
</gene>
<dbReference type="EMBL" id="BMQC01000003">
    <property type="protein sequence ID" value="GGK21550.1"/>
    <property type="molecule type" value="Genomic_DNA"/>
</dbReference>
<evidence type="ECO:0000256" key="2">
    <source>
        <dbReference type="ARBA" id="ARBA00022670"/>
    </source>
</evidence>
<dbReference type="Pfam" id="PF00877">
    <property type="entry name" value="NLPC_P60"/>
    <property type="match status" value="1"/>
</dbReference>
<comment type="similarity">
    <text evidence="1">Belongs to the peptidase C40 family.</text>
</comment>
<dbReference type="Proteomes" id="UP000662200">
    <property type="component" value="Unassembled WGS sequence"/>
</dbReference>
<dbReference type="PANTHER" id="PTHR47359">
    <property type="entry name" value="PEPTIDOGLYCAN DL-ENDOPEPTIDASE CWLO"/>
    <property type="match status" value="1"/>
</dbReference>
<dbReference type="InterPro" id="IPR051794">
    <property type="entry name" value="PG_Endopeptidase_C40"/>
</dbReference>
<protein>
    <recommendedName>
        <fullName evidence="6">NlpC/P60 domain-containing protein</fullName>
    </recommendedName>
</protein>
<evidence type="ECO:0000313" key="8">
    <source>
        <dbReference type="Proteomes" id="UP000662200"/>
    </source>
</evidence>
<feature type="compositionally biased region" description="Low complexity" evidence="5">
    <location>
        <begin position="450"/>
        <end position="464"/>
    </location>
</feature>
<organism evidence="7 8">
    <name type="scientific">Pilimelia terevasa</name>
    <dbReference type="NCBI Taxonomy" id="53372"/>
    <lineage>
        <taxon>Bacteria</taxon>
        <taxon>Bacillati</taxon>
        <taxon>Actinomycetota</taxon>
        <taxon>Actinomycetes</taxon>
        <taxon>Micromonosporales</taxon>
        <taxon>Micromonosporaceae</taxon>
        <taxon>Pilimelia</taxon>
    </lineage>
</organism>
<dbReference type="PROSITE" id="PS51935">
    <property type="entry name" value="NLPC_P60"/>
    <property type="match status" value="1"/>
</dbReference>
<accession>A0A8J3FFL8</accession>
<keyword evidence="8" id="KW-1185">Reference proteome</keyword>
<evidence type="ECO:0000256" key="4">
    <source>
        <dbReference type="ARBA" id="ARBA00022807"/>
    </source>
</evidence>
<evidence type="ECO:0000256" key="5">
    <source>
        <dbReference type="SAM" id="MobiDB-lite"/>
    </source>
</evidence>
<evidence type="ECO:0000313" key="7">
    <source>
        <dbReference type="EMBL" id="GGK21550.1"/>
    </source>
</evidence>
<feature type="region of interest" description="Disordered" evidence="5">
    <location>
        <begin position="385"/>
        <end position="483"/>
    </location>
</feature>
<proteinExistence type="inferred from homology"/>
<evidence type="ECO:0000256" key="3">
    <source>
        <dbReference type="ARBA" id="ARBA00022801"/>
    </source>
</evidence>
<keyword evidence="2" id="KW-0645">Protease</keyword>
<feature type="compositionally biased region" description="Low complexity" evidence="5">
    <location>
        <begin position="471"/>
        <end position="483"/>
    </location>
</feature>
<reference evidence="7" key="2">
    <citation type="submission" date="2020-09" db="EMBL/GenBank/DDBJ databases">
        <authorList>
            <person name="Sun Q."/>
            <person name="Ohkuma M."/>
        </authorList>
    </citation>
    <scope>NUCLEOTIDE SEQUENCE</scope>
    <source>
        <strain evidence="7">JCM 3091</strain>
    </source>
</reference>
<name>A0A8J3FFL8_9ACTN</name>
<dbReference type="RefSeq" id="WP_189113227.1">
    <property type="nucleotide sequence ID" value="NZ_BMQC01000003.1"/>
</dbReference>
<dbReference type="GO" id="GO:0008234">
    <property type="term" value="F:cysteine-type peptidase activity"/>
    <property type="evidence" value="ECO:0007669"/>
    <property type="project" value="UniProtKB-KW"/>
</dbReference>
<dbReference type="InterPro" id="IPR038765">
    <property type="entry name" value="Papain-like_cys_pep_sf"/>
</dbReference>
<comment type="caution">
    <text evidence="7">The sequence shown here is derived from an EMBL/GenBank/DDBJ whole genome shotgun (WGS) entry which is preliminary data.</text>
</comment>